<evidence type="ECO:0000256" key="4">
    <source>
        <dbReference type="ARBA" id="ARBA00022692"/>
    </source>
</evidence>
<dbReference type="PANTHER" id="PTHR30576:SF0">
    <property type="entry name" value="UNDECAPRENYL-PHOSPHATE N-ACETYLGALACTOSAMINYL 1-PHOSPHATE TRANSFERASE-RELATED"/>
    <property type="match status" value="1"/>
</dbReference>
<evidence type="ECO:0000256" key="3">
    <source>
        <dbReference type="ARBA" id="ARBA00022679"/>
    </source>
</evidence>
<dbReference type="InterPro" id="IPR017475">
    <property type="entry name" value="EPS_sugar_tfrase"/>
</dbReference>
<evidence type="ECO:0000256" key="6">
    <source>
        <dbReference type="ARBA" id="ARBA00023136"/>
    </source>
</evidence>
<accession>A0A1G2EYW4</accession>
<dbReference type="GO" id="GO:0016020">
    <property type="term" value="C:membrane"/>
    <property type="evidence" value="ECO:0007669"/>
    <property type="project" value="UniProtKB-SubCell"/>
</dbReference>
<comment type="caution">
    <text evidence="9">The sequence shown here is derived from an EMBL/GenBank/DDBJ whole genome shotgun (WGS) entry which is preliminary data.</text>
</comment>
<keyword evidence="5 7" id="KW-1133">Transmembrane helix</keyword>
<keyword evidence="4 7" id="KW-0812">Transmembrane</keyword>
<organism evidence="9 10">
    <name type="scientific">Candidatus Niyogibacteria bacterium RIFCSPLOWO2_01_FULL_45_48</name>
    <dbReference type="NCBI Taxonomy" id="1801724"/>
    <lineage>
        <taxon>Bacteria</taxon>
        <taxon>Candidatus Niyogiibacteriota</taxon>
    </lineage>
</organism>
<dbReference type="InterPro" id="IPR003362">
    <property type="entry name" value="Bact_transf"/>
</dbReference>
<sequence length="455" mass="51937">MSAHKLRSGFLIFGDIIVLYSGLVITLFLRYSLDEFEKWFNLHILPFSVLFAIWILIFLVAGLYDPISFSAKEQFHERLIRTMLVAGIVGIILFYLWTQSVITPKTNLVIDLIISVILLLAWRKFYITVILQSAGAKIIFFGWSRETENIARLLQNNQFLGYEPAAVILPSETILKSETGLPVFVLNHDLAKIINRTGARLVVASGDVSSNADFIKMLYEVLPLGIAYLNFAQFYEYITGKIPVSMISEMWFLENLTENKKRAYEAAKRAFDLAVSAVLGVLALFLFPLIILAIKINSPGRAFFRQSRVGKNGHLFELIKFRTMVKDAEKNGAVWAEKDDERITKVGGFLRKTRLDELPQLWNVIKGEMSLIGPRPERPEFVEELKKQIPHYMMRLLVRPGLSGWAQINFPYGASVEDAMEKLQYDLYYIKNRSMGLDLTIALKTLFIMVSRSGR</sequence>
<feature type="transmembrane region" description="Helical" evidence="7">
    <location>
        <begin position="79"/>
        <end position="97"/>
    </location>
</feature>
<dbReference type="Proteomes" id="UP000177486">
    <property type="component" value="Unassembled WGS sequence"/>
</dbReference>
<name>A0A1G2EYW4_9BACT</name>
<evidence type="ECO:0000256" key="7">
    <source>
        <dbReference type="SAM" id="Phobius"/>
    </source>
</evidence>
<evidence type="ECO:0000256" key="2">
    <source>
        <dbReference type="ARBA" id="ARBA00006464"/>
    </source>
</evidence>
<dbReference type="GO" id="GO:0016780">
    <property type="term" value="F:phosphotransferase activity, for other substituted phosphate groups"/>
    <property type="evidence" value="ECO:0007669"/>
    <property type="project" value="TreeGrafter"/>
</dbReference>
<evidence type="ECO:0000256" key="5">
    <source>
        <dbReference type="ARBA" id="ARBA00022989"/>
    </source>
</evidence>
<gene>
    <name evidence="9" type="ORF">A2931_02470</name>
</gene>
<evidence type="ECO:0000313" key="10">
    <source>
        <dbReference type="Proteomes" id="UP000177486"/>
    </source>
</evidence>
<evidence type="ECO:0000259" key="8">
    <source>
        <dbReference type="Pfam" id="PF02397"/>
    </source>
</evidence>
<evidence type="ECO:0000313" key="9">
    <source>
        <dbReference type="EMBL" id="OGZ31006.1"/>
    </source>
</evidence>
<dbReference type="NCBIfam" id="TIGR03025">
    <property type="entry name" value="EPS_sugtrans"/>
    <property type="match status" value="1"/>
</dbReference>
<comment type="similarity">
    <text evidence="2">Belongs to the bacterial sugar transferase family.</text>
</comment>
<keyword evidence="3" id="KW-0808">Transferase</keyword>
<reference evidence="9 10" key="1">
    <citation type="journal article" date="2016" name="Nat. Commun.">
        <title>Thousands of microbial genomes shed light on interconnected biogeochemical processes in an aquifer system.</title>
        <authorList>
            <person name="Anantharaman K."/>
            <person name="Brown C.T."/>
            <person name="Hug L.A."/>
            <person name="Sharon I."/>
            <person name="Castelle C.J."/>
            <person name="Probst A.J."/>
            <person name="Thomas B.C."/>
            <person name="Singh A."/>
            <person name="Wilkins M.J."/>
            <person name="Karaoz U."/>
            <person name="Brodie E.L."/>
            <person name="Williams K.H."/>
            <person name="Hubbard S.S."/>
            <person name="Banfield J.F."/>
        </authorList>
    </citation>
    <scope>NUCLEOTIDE SEQUENCE [LARGE SCALE GENOMIC DNA]</scope>
</reference>
<protein>
    <recommendedName>
        <fullName evidence="8">Bacterial sugar transferase domain-containing protein</fullName>
    </recommendedName>
</protein>
<proteinExistence type="inferred from homology"/>
<feature type="transmembrane region" description="Helical" evidence="7">
    <location>
        <begin position="12"/>
        <end position="32"/>
    </location>
</feature>
<keyword evidence="6 7" id="KW-0472">Membrane</keyword>
<dbReference type="Pfam" id="PF02397">
    <property type="entry name" value="Bac_transf"/>
    <property type="match status" value="1"/>
</dbReference>
<evidence type="ECO:0000256" key="1">
    <source>
        <dbReference type="ARBA" id="ARBA00004141"/>
    </source>
</evidence>
<feature type="transmembrane region" description="Helical" evidence="7">
    <location>
        <begin position="44"/>
        <end position="67"/>
    </location>
</feature>
<dbReference type="PANTHER" id="PTHR30576">
    <property type="entry name" value="COLANIC BIOSYNTHESIS UDP-GLUCOSE LIPID CARRIER TRANSFERASE"/>
    <property type="match status" value="1"/>
</dbReference>
<feature type="transmembrane region" description="Helical" evidence="7">
    <location>
        <begin position="270"/>
        <end position="294"/>
    </location>
</feature>
<feature type="domain" description="Bacterial sugar transferase" evidence="8">
    <location>
        <begin position="268"/>
        <end position="450"/>
    </location>
</feature>
<dbReference type="EMBL" id="MHMQ01000009">
    <property type="protein sequence ID" value="OGZ31006.1"/>
    <property type="molecule type" value="Genomic_DNA"/>
</dbReference>
<comment type="subcellular location">
    <subcellularLocation>
        <location evidence="1">Membrane</location>
        <topology evidence="1">Multi-pass membrane protein</topology>
    </subcellularLocation>
</comment>
<dbReference type="AlphaFoldDB" id="A0A1G2EYW4"/>
<feature type="transmembrane region" description="Helical" evidence="7">
    <location>
        <begin position="109"/>
        <end position="131"/>
    </location>
</feature>